<dbReference type="EMBL" id="GBRH01178718">
    <property type="protein sequence ID" value="JAE19178.1"/>
    <property type="molecule type" value="Transcribed_RNA"/>
</dbReference>
<protein>
    <submittedName>
        <fullName evidence="2">Uncharacterized protein</fullName>
    </submittedName>
</protein>
<reference evidence="2" key="2">
    <citation type="journal article" date="2015" name="Data Brief">
        <title>Shoot transcriptome of the giant reed, Arundo donax.</title>
        <authorList>
            <person name="Barrero R.A."/>
            <person name="Guerrero F.D."/>
            <person name="Moolhuijzen P."/>
            <person name="Goolsby J.A."/>
            <person name="Tidwell J."/>
            <person name="Bellgard S.E."/>
            <person name="Bellgard M.I."/>
        </authorList>
    </citation>
    <scope>NUCLEOTIDE SEQUENCE</scope>
    <source>
        <tissue evidence="2">Shoot tissue taken approximately 20 cm above the soil surface</tissue>
    </source>
</reference>
<feature type="region of interest" description="Disordered" evidence="1">
    <location>
        <begin position="28"/>
        <end position="98"/>
    </location>
</feature>
<name>A0A0A9GEU8_ARUDO</name>
<sequence length="98" mass="10198">MATDPPHHAALLSLPELATATELARAIGGEQGERVVGGQLGEEQQPGGGRVASRTDGRSSSGGRPAQVKDKRLKRGVEAAEEHQDGLRVGRGEAAEEH</sequence>
<evidence type="ECO:0000313" key="2">
    <source>
        <dbReference type="EMBL" id="JAE19178.1"/>
    </source>
</evidence>
<proteinExistence type="predicted"/>
<feature type="compositionally biased region" description="Low complexity" evidence="1">
    <location>
        <begin position="34"/>
        <end position="45"/>
    </location>
</feature>
<feature type="compositionally biased region" description="Basic and acidic residues" evidence="1">
    <location>
        <begin position="67"/>
        <end position="98"/>
    </location>
</feature>
<organism evidence="2">
    <name type="scientific">Arundo donax</name>
    <name type="common">Giant reed</name>
    <name type="synonym">Donax arundinaceus</name>
    <dbReference type="NCBI Taxonomy" id="35708"/>
    <lineage>
        <taxon>Eukaryota</taxon>
        <taxon>Viridiplantae</taxon>
        <taxon>Streptophyta</taxon>
        <taxon>Embryophyta</taxon>
        <taxon>Tracheophyta</taxon>
        <taxon>Spermatophyta</taxon>
        <taxon>Magnoliopsida</taxon>
        <taxon>Liliopsida</taxon>
        <taxon>Poales</taxon>
        <taxon>Poaceae</taxon>
        <taxon>PACMAD clade</taxon>
        <taxon>Arundinoideae</taxon>
        <taxon>Arundineae</taxon>
        <taxon>Arundo</taxon>
    </lineage>
</organism>
<reference evidence="2" key="1">
    <citation type="submission" date="2014-09" db="EMBL/GenBank/DDBJ databases">
        <authorList>
            <person name="Magalhaes I.L.F."/>
            <person name="Oliveira U."/>
            <person name="Santos F.R."/>
            <person name="Vidigal T.H.D.A."/>
            <person name="Brescovit A.D."/>
            <person name="Santos A.J."/>
        </authorList>
    </citation>
    <scope>NUCLEOTIDE SEQUENCE</scope>
    <source>
        <tissue evidence="2">Shoot tissue taken approximately 20 cm above the soil surface</tissue>
    </source>
</reference>
<accession>A0A0A9GEU8</accession>
<evidence type="ECO:0000256" key="1">
    <source>
        <dbReference type="SAM" id="MobiDB-lite"/>
    </source>
</evidence>
<dbReference type="AlphaFoldDB" id="A0A0A9GEU8"/>